<gene>
    <name evidence="6" type="ORF">DW021_15630</name>
    <name evidence="7" type="ORF">EAI82_10225</name>
</gene>
<comment type="similarity">
    <text evidence="2">Belongs to the bacterial solute-binding protein 7 family.</text>
</comment>
<dbReference type="GO" id="GO:0055085">
    <property type="term" value="P:transmembrane transport"/>
    <property type="evidence" value="ECO:0007669"/>
    <property type="project" value="InterPro"/>
</dbReference>
<keyword evidence="4 5" id="KW-0732">Signal</keyword>
<sequence length="328" mass="35669">MKAKKIVTLLVAAALTCGVVGSTTSVYAADVTLKLAHADAEGTIFDQGAVAFQEKLQELSGGTMDVELYRNGTLGSLSEVAEGIQMGTVDVAPIVTTTLANFASELNAFDMPYLIDDYDMAYEVLDGEVGQKFADSLQGSALKVEGWWAMGFRNTTASKEINGVDDFKGLKIRTQSSDIQMAIFNALGASPTAISFSELYTALQQNTVDGQENPYVNILQSNVFEVNKYLIETEHVFQVAAFLVSPSTYDGLTDEQKGWFDEAAAYATEVERAACENDNETAKETLINDKGMTLIELDKDELKEATKSVYDQFPDYADTVAEIQSYAK</sequence>
<evidence type="ECO:0000256" key="1">
    <source>
        <dbReference type="ARBA" id="ARBA00004196"/>
    </source>
</evidence>
<dbReference type="PIRSF" id="PIRSF006470">
    <property type="entry name" value="DctB"/>
    <property type="match status" value="1"/>
</dbReference>
<dbReference type="AlphaFoldDB" id="A0A415L4G8"/>
<proteinExistence type="inferred from homology"/>
<dbReference type="EMBL" id="RCXQ01000008">
    <property type="protein sequence ID" value="RYT66588.1"/>
    <property type="molecule type" value="Genomic_DNA"/>
</dbReference>
<evidence type="ECO:0000313" key="9">
    <source>
        <dbReference type="Proteomes" id="UP000293506"/>
    </source>
</evidence>
<dbReference type="NCBIfam" id="TIGR00787">
    <property type="entry name" value="dctP"/>
    <property type="match status" value="1"/>
</dbReference>
<evidence type="ECO:0000256" key="2">
    <source>
        <dbReference type="ARBA" id="ARBA00009023"/>
    </source>
</evidence>
<dbReference type="PANTHER" id="PTHR33376:SF4">
    <property type="entry name" value="SIALIC ACID-BINDING PERIPLASMIC PROTEIN SIAP"/>
    <property type="match status" value="1"/>
</dbReference>
<dbReference type="GO" id="GO:0030288">
    <property type="term" value="C:outer membrane-bounded periplasmic space"/>
    <property type="evidence" value="ECO:0007669"/>
    <property type="project" value="InterPro"/>
</dbReference>
<protein>
    <submittedName>
        <fullName evidence="7">DctP family TRAP transporter solute-binding subunit</fullName>
    </submittedName>
    <submittedName>
        <fullName evidence="6">TRAP transporter substrate-binding protein DctP</fullName>
    </submittedName>
</protein>
<dbReference type="Proteomes" id="UP000293506">
    <property type="component" value="Unassembled WGS sequence"/>
</dbReference>
<comment type="subcellular location">
    <subcellularLocation>
        <location evidence="1">Cell envelope</location>
    </subcellularLocation>
</comment>
<dbReference type="NCBIfam" id="NF037995">
    <property type="entry name" value="TRAP_S1"/>
    <property type="match status" value="1"/>
</dbReference>
<dbReference type="Pfam" id="PF03480">
    <property type="entry name" value="DctP"/>
    <property type="match status" value="1"/>
</dbReference>
<accession>A0A415L4G8</accession>
<evidence type="ECO:0000313" key="8">
    <source>
        <dbReference type="Proteomes" id="UP000285897"/>
    </source>
</evidence>
<evidence type="ECO:0000256" key="3">
    <source>
        <dbReference type="ARBA" id="ARBA00022448"/>
    </source>
</evidence>
<reference evidence="6 8" key="1">
    <citation type="submission" date="2018-08" db="EMBL/GenBank/DDBJ databases">
        <title>A genome reference for cultivated species of the human gut microbiota.</title>
        <authorList>
            <person name="Zou Y."/>
            <person name="Xue W."/>
            <person name="Luo G."/>
        </authorList>
    </citation>
    <scope>NUCLEOTIDE SEQUENCE [LARGE SCALE GENOMIC DNA]</scope>
    <source>
        <strain evidence="6 8">AF37-6AC</strain>
    </source>
</reference>
<dbReference type="CDD" id="cd13675">
    <property type="entry name" value="PBP2_TRAP_SBP_like_5"/>
    <property type="match status" value="1"/>
</dbReference>
<dbReference type="RefSeq" id="WP_118393468.1">
    <property type="nucleotide sequence ID" value="NZ_JAAISX010000032.1"/>
</dbReference>
<evidence type="ECO:0000256" key="4">
    <source>
        <dbReference type="ARBA" id="ARBA00022729"/>
    </source>
</evidence>
<evidence type="ECO:0000313" key="6">
    <source>
        <dbReference type="EMBL" id="RHL43421.1"/>
    </source>
</evidence>
<dbReference type="PANTHER" id="PTHR33376">
    <property type="match status" value="1"/>
</dbReference>
<keyword evidence="3" id="KW-0813">Transport</keyword>
<dbReference type="InterPro" id="IPR004682">
    <property type="entry name" value="TRAP_DctP"/>
</dbReference>
<comment type="caution">
    <text evidence="6">The sequence shown here is derived from an EMBL/GenBank/DDBJ whole genome shotgun (WGS) entry which is preliminary data.</text>
</comment>
<dbReference type="Proteomes" id="UP000285897">
    <property type="component" value="Unassembled WGS sequence"/>
</dbReference>
<organism evidence="6 8">
    <name type="scientific">Blautia obeum</name>
    <dbReference type="NCBI Taxonomy" id="40520"/>
    <lineage>
        <taxon>Bacteria</taxon>
        <taxon>Bacillati</taxon>
        <taxon>Bacillota</taxon>
        <taxon>Clostridia</taxon>
        <taxon>Lachnospirales</taxon>
        <taxon>Lachnospiraceae</taxon>
        <taxon>Blautia</taxon>
    </lineage>
</organism>
<evidence type="ECO:0000313" key="7">
    <source>
        <dbReference type="EMBL" id="RYT66588.1"/>
    </source>
</evidence>
<evidence type="ECO:0000256" key="5">
    <source>
        <dbReference type="SAM" id="SignalP"/>
    </source>
</evidence>
<feature type="signal peptide" evidence="5">
    <location>
        <begin position="1"/>
        <end position="28"/>
    </location>
</feature>
<dbReference type="InterPro" id="IPR018389">
    <property type="entry name" value="DctP_fam"/>
</dbReference>
<feature type="chain" id="PRO_5044602674" evidence="5">
    <location>
        <begin position="29"/>
        <end position="328"/>
    </location>
</feature>
<name>A0A415L4G8_9FIRM</name>
<dbReference type="Gene3D" id="3.40.190.170">
    <property type="entry name" value="Bacterial extracellular solute-binding protein, family 7"/>
    <property type="match status" value="1"/>
</dbReference>
<dbReference type="EMBL" id="QROS01000017">
    <property type="protein sequence ID" value="RHL43421.1"/>
    <property type="molecule type" value="Genomic_DNA"/>
</dbReference>
<dbReference type="InterPro" id="IPR038404">
    <property type="entry name" value="TRAP_DctP_sf"/>
</dbReference>
<reference evidence="7 9" key="2">
    <citation type="journal article" date="2019" name="Science, e1252229">
        <title>Invertible promoters mediate bacterial phase variation, antibiotic resistance, and host adaptation in the gut.</title>
        <authorList>
            <person name="Jiang X."/>
            <person name="Hall A.B."/>
            <person name="Arthur T.D."/>
            <person name="Plichta D.R."/>
            <person name="Covington C.T."/>
            <person name="Poyet M."/>
            <person name="Crothers J."/>
            <person name="Moses P.L."/>
            <person name="Tolonen A.C."/>
            <person name="Vlamakis H."/>
            <person name="Alm E.J."/>
            <person name="Xavier R.J."/>
        </authorList>
    </citation>
    <scope>NUCLEOTIDE SEQUENCE [LARGE SCALE GENOMIC DNA]</scope>
    <source>
        <strain evidence="9">af_0058</strain>
        <strain evidence="7">Af_0058</strain>
    </source>
</reference>